<dbReference type="PANTHER" id="PTHR33875:SF2">
    <property type="entry name" value="ACR183CP"/>
    <property type="match status" value="1"/>
</dbReference>
<dbReference type="EMBL" id="JARBDR010000440">
    <property type="protein sequence ID" value="KAJ8313103.1"/>
    <property type="molecule type" value="Genomic_DNA"/>
</dbReference>
<gene>
    <name evidence="2" type="ORF">KUTeg_010476</name>
</gene>
<proteinExistence type="predicted"/>
<keyword evidence="1" id="KW-0732">Signal</keyword>
<organism evidence="2 3">
    <name type="scientific">Tegillarca granosa</name>
    <name type="common">Malaysian cockle</name>
    <name type="synonym">Anadara granosa</name>
    <dbReference type="NCBI Taxonomy" id="220873"/>
    <lineage>
        <taxon>Eukaryota</taxon>
        <taxon>Metazoa</taxon>
        <taxon>Spiralia</taxon>
        <taxon>Lophotrochozoa</taxon>
        <taxon>Mollusca</taxon>
        <taxon>Bivalvia</taxon>
        <taxon>Autobranchia</taxon>
        <taxon>Pteriomorphia</taxon>
        <taxon>Arcoida</taxon>
        <taxon>Arcoidea</taxon>
        <taxon>Arcidae</taxon>
        <taxon>Tegillarca</taxon>
    </lineage>
</organism>
<evidence type="ECO:0008006" key="4">
    <source>
        <dbReference type="Google" id="ProtNLM"/>
    </source>
</evidence>
<comment type="caution">
    <text evidence="2">The sequence shown here is derived from an EMBL/GenBank/DDBJ whole genome shotgun (WGS) entry which is preliminary data.</text>
</comment>
<evidence type="ECO:0000256" key="1">
    <source>
        <dbReference type="SAM" id="SignalP"/>
    </source>
</evidence>
<dbReference type="Gene3D" id="3.40.30.10">
    <property type="entry name" value="Glutaredoxin"/>
    <property type="match status" value="1"/>
</dbReference>
<dbReference type="SUPFAM" id="SSF52833">
    <property type="entry name" value="Thioredoxin-like"/>
    <property type="match status" value="1"/>
</dbReference>
<accession>A0ABQ9F6T5</accession>
<name>A0ABQ9F6T5_TEGGR</name>
<feature type="chain" id="PRO_5045519104" description="Thioredoxin-like fold domain-containing protein" evidence="1">
    <location>
        <begin position="18"/>
        <end position="193"/>
    </location>
</feature>
<reference evidence="2 3" key="1">
    <citation type="submission" date="2022-12" db="EMBL/GenBank/DDBJ databases">
        <title>Chromosome-level genome of Tegillarca granosa.</title>
        <authorList>
            <person name="Kim J."/>
        </authorList>
    </citation>
    <scope>NUCLEOTIDE SEQUENCE [LARGE SCALE GENOMIC DNA]</scope>
    <source>
        <strain evidence="2">Teg-2019</strain>
        <tissue evidence="2">Adductor muscle</tissue>
    </source>
</reference>
<evidence type="ECO:0000313" key="3">
    <source>
        <dbReference type="Proteomes" id="UP001217089"/>
    </source>
</evidence>
<keyword evidence="3" id="KW-1185">Reference proteome</keyword>
<dbReference type="PANTHER" id="PTHR33875">
    <property type="entry name" value="OS09G0542200 PROTEIN"/>
    <property type="match status" value="1"/>
</dbReference>
<dbReference type="Proteomes" id="UP001217089">
    <property type="component" value="Unassembled WGS sequence"/>
</dbReference>
<evidence type="ECO:0000313" key="2">
    <source>
        <dbReference type="EMBL" id="KAJ8313103.1"/>
    </source>
</evidence>
<protein>
    <recommendedName>
        <fullName evidence="4">Thioredoxin-like fold domain-containing protein</fullName>
    </recommendedName>
</protein>
<feature type="signal peptide" evidence="1">
    <location>
        <begin position="1"/>
        <end position="17"/>
    </location>
</feature>
<dbReference type="InterPro" id="IPR036249">
    <property type="entry name" value="Thioredoxin-like_sf"/>
</dbReference>
<sequence>MLFKLLLILVITTRASCQLPIPKRPVGFVYNGGDADAPVHFDIYMGPLCSDSKTVYPTIIRLADSYGPRTLRLTTHLFPLPFHRNAYLAAMGQHVVDEVTQGNMSYAWMSEVYSHLDTLSNTATADMTENQVKQKFSRIARNVGGVANAPTFMINDVVVDADLTWTVDDWKQIIDPLLEPDQTDIDIPNSIAD</sequence>